<evidence type="ECO:0000313" key="3">
    <source>
        <dbReference type="Proteomes" id="UP000811609"/>
    </source>
</evidence>
<sequence>MEHEQRTIIECENRKFRTIIIITVKPEKGLQLTNQKKEGNVYQSSKSECDGNQEREVKEIQTVTLIQISSILGGRKPNTRCSLLTTDKANYTNKPGFYRLNLHGL</sequence>
<protein>
    <submittedName>
        <fullName evidence="2">Uncharacterized protein</fullName>
    </submittedName>
</protein>
<dbReference type="AlphaFoldDB" id="A0A8T1QPM4"/>
<dbReference type="Proteomes" id="UP000811609">
    <property type="component" value="Chromosome 5"/>
</dbReference>
<reference evidence="2" key="1">
    <citation type="submission" date="2020-12" db="EMBL/GenBank/DDBJ databases">
        <title>WGS assembly of Carya illinoinensis cv. Pawnee.</title>
        <authorList>
            <person name="Platts A."/>
            <person name="Shu S."/>
            <person name="Wright S."/>
            <person name="Barry K."/>
            <person name="Edger P."/>
            <person name="Pires J.C."/>
            <person name="Schmutz J."/>
        </authorList>
    </citation>
    <scope>NUCLEOTIDE SEQUENCE</scope>
    <source>
        <tissue evidence="2">Leaf</tissue>
    </source>
</reference>
<name>A0A8T1QPM4_CARIL</name>
<evidence type="ECO:0000313" key="1">
    <source>
        <dbReference type="EMBL" id="KAG6650057.1"/>
    </source>
</evidence>
<comment type="caution">
    <text evidence="2">The sequence shown here is derived from an EMBL/GenBank/DDBJ whole genome shotgun (WGS) entry which is preliminary data.</text>
</comment>
<dbReference type="Proteomes" id="UP000811609">
    <property type="component" value="Chromosome 6"/>
</dbReference>
<organism evidence="2 3">
    <name type="scientific">Carya illinoinensis</name>
    <name type="common">Pecan</name>
    <dbReference type="NCBI Taxonomy" id="32201"/>
    <lineage>
        <taxon>Eukaryota</taxon>
        <taxon>Viridiplantae</taxon>
        <taxon>Streptophyta</taxon>
        <taxon>Embryophyta</taxon>
        <taxon>Tracheophyta</taxon>
        <taxon>Spermatophyta</taxon>
        <taxon>Magnoliopsida</taxon>
        <taxon>eudicotyledons</taxon>
        <taxon>Gunneridae</taxon>
        <taxon>Pentapetalae</taxon>
        <taxon>rosids</taxon>
        <taxon>fabids</taxon>
        <taxon>Fagales</taxon>
        <taxon>Juglandaceae</taxon>
        <taxon>Carya</taxon>
    </lineage>
</organism>
<accession>A0A8T1QPM4</accession>
<keyword evidence="3" id="KW-1185">Reference proteome</keyword>
<dbReference type="EMBL" id="CM031813">
    <property type="protein sequence ID" value="KAG6655942.1"/>
    <property type="molecule type" value="Genomic_DNA"/>
</dbReference>
<evidence type="ECO:0000313" key="2">
    <source>
        <dbReference type="EMBL" id="KAG6655942.1"/>
    </source>
</evidence>
<gene>
    <name evidence="2" type="ORF">CIPAW_05G251400</name>
    <name evidence="1" type="ORF">CIPAW_06G017000</name>
</gene>
<dbReference type="EMBL" id="CM031814">
    <property type="protein sequence ID" value="KAG6650057.1"/>
    <property type="molecule type" value="Genomic_DNA"/>
</dbReference>
<proteinExistence type="predicted"/>